<sequence>MPPNRIIIDTDPGVDDVLAMLLAFSASKEELEVLMLSVTFGNVDVKNCLRNIVTMFQVIEKERAWRKENGRPEGFEVLMARKPIVAIGAEEPLAEQMMVADFFHGVDGLGGIHSSHPHLTPTSTWHSLFSPPPPSLTPSEAEALQKAKDEHSLFTPSLNPAHEEMLQILRENEPGTITIVAIGPLTNLAVAAATDTEAFLRVKEVVVMGGAVGVPGNPPNLSSPSTTTPTSISIPNFNLIKQPDTLLRRSLNQKNQMTPGAEFNTYADSVAAAKVFALTSPNPRTTMPPNLPGGKGQLPDYPDKMGIERRLKLRLFPLDITSPHLLPRTLFTSTISTSPTLTTSPLATWTSAFLSATYKKVSSLYPDQDPSQTALELHDPLTIWYCLSTPSESEAGKWKFNENMDIRIETAGQWTRGVCVVDRRGKGKMTGEEEVGEEVVGDAGGWLDERRGNRVDVCVESPGTERFAPELLGRVFGV</sequence>
<evidence type="ECO:0000256" key="1">
    <source>
        <dbReference type="ARBA" id="ARBA00009176"/>
    </source>
</evidence>
<keyword evidence="2 5" id="KW-0378">Hydrolase</keyword>
<protein>
    <submittedName>
        <fullName evidence="5">Inosine/uridine-preferring nucleoside hydrolase domain-containing protein</fullName>
    </submittedName>
</protein>
<evidence type="ECO:0000259" key="4">
    <source>
        <dbReference type="Pfam" id="PF01156"/>
    </source>
</evidence>
<evidence type="ECO:0000313" key="6">
    <source>
        <dbReference type="Proteomes" id="UP000193144"/>
    </source>
</evidence>
<evidence type="ECO:0000256" key="3">
    <source>
        <dbReference type="ARBA" id="ARBA00023295"/>
    </source>
</evidence>
<comment type="caution">
    <text evidence="5">The sequence shown here is derived from an EMBL/GenBank/DDBJ whole genome shotgun (WGS) entry which is preliminary data.</text>
</comment>
<dbReference type="OrthoDB" id="5783963at2759"/>
<dbReference type="GO" id="GO:0005829">
    <property type="term" value="C:cytosol"/>
    <property type="evidence" value="ECO:0007669"/>
    <property type="project" value="TreeGrafter"/>
</dbReference>
<comment type="similarity">
    <text evidence="1">Belongs to the IUNH family.</text>
</comment>
<dbReference type="SUPFAM" id="SSF53590">
    <property type="entry name" value="Nucleoside hydrolase"/>
    <property type="match status" value="1"/>
</dbReference>
<proteinExistence type="inferred from homology"/>
<accession>A0A1Y1YGH9</accession>
<dbReference type="PANTHER" id="PTHR12304:SF56">
    <property type="entry name" value="HYDROLASE, PUTATIVE (AFU_ORTHOLOGUE AFUA_1G11790)-RELATED"/>
    <property type="match status" value="1"/>
</dbReference>
<reference evidence="5 6" key="1">
    <citation type="submission" date="2016-07" db="EMBL/GenBank/DDBJ databases">
        <title>Pervasive Adenine N6-methylation of Active Genes in Fungi.</title>
        <authorList>
            <consortium name="DOE Joint Genome Institute"/>
            <person name="Mondo S.J."/>
            <person name="Dannebaum R.O."/>
            <person name="Kuo R.C."/>
            <person name="Labutti K."/>
            <person name="Haridas S."/>
            <person name="Kuo A."/>
            <person name="Salamov A."/>
            <person name="Ahrendt S.R."/>
            <person name="Lipzen A."/>
            <person name="Sullivan W."/>
            <person name="Andreopoulos W.B."/>
            <person name="Clum A."/>
            <person name="Lindquist E."/>
            <person name="Daum C."/>
            <person name="Ramamoorthy G.K."/>
            <person name="Gryganskyi A."/>
            <person name="Culley D."/>
            <person name="Magnuson J.K."/>
            <person name="James T.Y."/>
            <person name="O'Malley M.A."/>
            <person name="Stajich J.E."/>
            <person name="Spatafora J.W."/>
            <person name="Visel A."/>
            <person name="Grigoriev I.V."/>
        </authorList>
    </citation>
    <scope>NUCLEOTIDE SEQUENCE [LARGE SCALE GENOMIC DNA]</scope>
    <source>
        <strain evidence="5 6">CBS 115471</strain>
    </source>
</reference>
<keyword evidence="6" id="KW-1185">Reference proteome</keyword>
<dbReference type="Gene3D" id="3.90.245.10">
    <property type="entry name" value="Ribonucleoside hydrolase-like"/>
    <property type="match status" value="1"/>
</dbReference>
<keyword evidence="3" id="KW-0326">Glycosidase</keyword>
<dbReference type="EMBL" id="MCFA01000242">
    <property type="protein sequence ID" value="ORX97058.1"/>
    <property type="molecule type" value="Genomic_DNA"/>
</dbReference>
<dbReference type="Pfam" id="PF01156">
    <property type="entry name" value="IU_nuc_hydro"/>
    <property type="match status" value="1"/>
</dbReference>
<evidence type="ECO:0000313" key="5">
    <source>
        <dbReference type="EMBL" id="ORX97058.1"/>
    </source>
</evidence>
<feature type="domain" description="Inosine/uridine-preferring nucleoside hydrolase" evidence="4">
    <location>
        <begin position="6"/>
        <end position="437"/>
    </location>
</feature>
<dbReference type="InterPro" id="IPR001910">
    <property type="entry name" value="Inosine/uridine_hydrolase_dom"/>
</dbReference>
<name>A0A1Y1YGH9_9PLEO</name>
<dbReference type="GO" id="GO:0006152">
    <property type="term" value="P:purine nucleoside catabolic process"/>
    <property type="evidence" value="ECO:0007669"/>
    <property type="project" value="TreeGrafter"/>
</dbReference>
<dbReference type="PANTHER" id="PTHR12304">
    <property type="entry name" value="INOSINE-URIDINE PREFERRING NUCLEOSIDE HYDROLASE"/>
    <property type="match status" value="1"/>
</dbReference>
<dbReference type="GO" id="GO:0008477">
    <property type="term" value="F:purine nucleosidase activity"/>
    <property type="evidence" value="ECO:0007669"/>
    <property type="project" value="TreeGrafter"/>
</dbReference>
<dbReference type="InterPro" id="IPR023186">
    <property type="entry name" value="IUNH"/>
</dbReference>
<dbReference type="Proteomes" id="UP000193144">
    <property type="component" value="Unassembled WGS sequence"/>
</dbReference>
<dbReference type="InterPro" id="IPR036452">
    <property type="entry name" value="Ribo_hydro-like"/>
</dbReference>
<dbReference type="AlphaFoldDB" id="A0A1Y1YGH9"/>
<organism evidence="5 6">
    <name type="scientific">Clohesyomyces aquaticus</name>
    <dbReference type="NCBI Taxonomy" id="1231657"/>
    <lineage>
        <taxon>Eukaryota</taxon>
        <taxon>Fungi</taxon>
        <taxon>Dikarya</taxon>
        <taxon>Ascomycota</taxon>
        <taxon>Pezizomycotina</taxon>
        <taxon>Dothideomycetes</taxon>
        <taxon>Pleosporomycetidae</taxon>
        <taxon>Pleosporales</taxon>
        <taxon>Lindgomycetaceae</taxon>
        <taxon>Clohesyomyces</taxon>
    </lineage>
</organism>
<gene>
    <name evidence="5" type="ORF">BCR34DRAFT_578198</name>
</gene>
<dbReference type="STRING" id="1231657.A0A1Y1YGH9"/>
<evidence type="ECO:0000256" key="2">
    <source>
        <dbReference type="ARBA" id="ARBA00022801"/>
    </source>
</evidence>